<dbReference type="EC" id="1.8.-.-" evidence="7"/>
<dbReference type="GO" id="GO:0016671">
    <property type="term" value="F:oxidoreductase activity, acting on a sulfur group of donors, disulfide as acceptor"/>
    <property type="evidence" value="ECO:0007669"/>
    <property type="project" value="UniProtKB-UniRule"/>
</dbReference>
<dbReference type="GO" id="GO:0002376">
    <property type="term" value="P:immune system process"/>
    <property type="evidence" value="ECO:0007669"/>
    <property type="project" value="UniProtKB-KW"/>
</dbReference>
<evidence type="ECO:0000313" key="10">
    <source>
        <dbReference type="EMBL" id="KAK4808089.1"/>
    </source>
</evidence>
<dbReference type="Pfam" id="PF03227">
    <property type="entry name" value="GILT"/>
    <property type="match status" value="2"/>
</dbReference>
<dbReference type="AlphaFoldDB" id="A0AAN7MKZ1"/>
<gene>
    <name evidence="10" type="ORF">QYF61_025086</name>
</gene>
<evidence type="ECO:0000256" key="5">
    <source>
        <dbReference type="ARBA" id="ARBA00023180"/>
    </source>
</evidence>
<feature type="compositionally biased region" description="Gly residues" evidence="8">
    <location>
        <begin position="462"/>
        <end position="479"/>
    </location>
</feature>
<dbReference type="EMBL" id="JAUNZN010000026">
    <property type="protein sequence ID" value="KAK4808089.1"/>
    <property type="molecule type" value="Genomic_DNA"/>
</dbReference>
<proteinExistence type="inferred from homology"/>
<keyword evidence="7" id="KW-1015">Disulfide bond</keyword>
<feature type="chain" id="PRO_5043048927" description="Gamma-interferon-inducible lysosomal thiol reductase" evidence="9">
    <location>
        <begin position="24"/>
        <end position="495"/>
    </location>
</feature>
<protein>
    <recommendedName>
        <fullName evidence="7">Gamma-interferon-inducible lysosomal thiol reductase</fullName>
        <ecNumber evidence="7">1.8.-.-</ecNumber>
    </recommendedName>
    <alternativeName>
        <fullName evidence="7">Gamma-interferon-inducible protein IP-30</fullName>
    </alternativeName>
</protein>
<organism evidence="10 11">
    <name type="scientific">Mycteria americana</name>
    <name type="common">Wood stork</name>
    <dbReference type="NCBI Taxonomy" id="33587"/>
    <lineage>
        <taxon>Eukaryota</taxon>
        <taxon>Metazoa</taxon>
        <taxon>Chordata</taxon>
        <taxon>Craniata</taxon>
        <taxon>Vertebrata</taxon>
        <taxon>Euteleostomi</taxon>
        <taxon>Archelosauria</taxon>
        <taxon>Archosauria</taxon>
        <taxon>Dinosauria</taxon>
        <taxon>Saurischia</taxon>
        <taxon>Theropoda</taxon>
        <taxon>Coelurosauria</taxon>
        <taxon>Aves</taxon>
        <taxon>Neognathae</taxon>
        <taxon>Neoaves</taxon>
        <taxon>Aequornithes</taxon>
        <taxon>Ciconiiformes</taxon>
        <taxon>Ciconiidae</taxon>
        <taxon>Mycteria</taxon>
    </lineage>
</organism>
<comment type="subunit">
    <text evidence="2 7">Dimer; disulfide-linked.</text>
</comment>
<evidence type="ECO:0000256" key="6">
    <source>
        <dbReference type="ARBA" id="ARBA00059163"/>
    </source>
</evidence>
<name>A0AAN7MKZ1_MYCAM</name>
<dbReference type="PANTHER" id="PTHR13234:SF8">
    <property type="entry name" value="GAMMA-INTERFERON-INDUCIBLE LYSOSOMAL THIOL REDUCTASE"/>
    <property type="match status" value="1"/>
</dbReference>
<evidence type="ECO:0000256" key="2">
    <source>
        <dbReference type="ARBA" id="ARBA00011615"/>
    </source>
</evidence>
<comment type="similarity">
    <text evidence="1 7">Belongs to the GILT family.</text>
</comment>
<keyword evidence="5 7" id="KW-0325">Glycoprotein</keyword>
<comment type="subcellular location">
    <subcellularLocation>
        <location evidence="7">Secreted</location>
    </subcellularLocation>
    <subcellularLocation>
        <location evidence="7">Lysosome</location>
    </subcellularLocation>
</comment>
<keyword evidence="11" id="KW-1185">Reference proteome</keyword>
<evidence type="ECO:0000313" key="11">
    <source>
        <dbReference type="Proteomes" id="UP001333110"/>
    </source>
</evidence>
<dbReference type="GO" id="GO:0005764">
    <property type="term" value="C:lysosome"/>
    <property type="evidence" value="ECO:0007669"/>
    <property type="project" value="UniProtKB-SubCell"/>
</dbReference>
<accession>A0AAN7MKZ1</accession>
<evidence type="ECO:0000256" key="8">
    <source>
        <dbReference type="SAM" id="MobiDB-lite"/>
    </source>
</evidence>
<comment type="function">
    <text evidence="7">Lysosomal thiol reductase that can reduce protein disulfide bonds. Facilitates the complete unfolding of proteins destined for lysosomal degradation. Plays an important role in antigen processing.</text>
</comment>
<evidence type="ECO:0000256" key="1">
    <source>
        <dbReference type="ARBA" id="ARBA00005679"/>
    </source>
</evidence>
<sequence length="495" mass="51636">MAPAVSLALLALVTLLAPGLGVAFPGCDYPAHLWCSSWEIAVACQAESRCANLSRPAAAPVELSLYYESLCPACREFLVKELFTTWLLLPAQALSITLVPYGNAEVGAGRTRCRGRSAQCRQPRSDRLVLQEKNVSGKWHFQCQHGPEECLGNMIETCLMHEAKNFSTYFPVIFCLESGGSVTKNLAAQCLQVYAPQLDGDRIVACVQGDTGAALMHRNAQLTEALDPPHQYVPWIVINGKHTDELQAQAEASLLGLICRLYQVGRGSGEGRRGWGTRPRPRRGSTGRSLAGGEAPSLWGLGGPEGRGWLQALRVGVGAASEWRIKRTVLWKIKNKKTTKRLRSGVRGGVGESGQGTALPCRGAGGEREPGPGAPGLASSRPRGNAAASVGVMAAACASVGVMAAACASVGVMAAACASVGVMAAACASVGVMADTGSGRCPSREAPLFRVPVAEARGGERGGGQLVWGQGRGGLGELGELGRPGRVNGETGSTG</sequence>
<evidence type="ECO:0000256" key="3">
    <source>
        <dbReference type="ARBA" id="ARBA00022525"/>
    </source>
</evidence>
<feature type="region of interest" description="Disordered" evidence="8">
    <location>
        <begin position="268"/>
        <end position="299"/>
    </location>
</feature>
<keyword evidence="7" id="KW-0676">Redox-active center</keyword>
<reference evidence="10 11" key="1">
    <citation type="journal article" date="2023" name="J. Hered.">
        <title>Chromosome-level genome of the wood stork (Mycteria americana) provides insight into avian chromosome evolution.</title>
        <authorList>
            <person name="Flamio R. Jr."/>
            <person name="Ramstad K.M."/>
        </authorList>
    </citation>
    <scope>NUCLEOTIDE SEQUENCE [LARGE SCALE GENOMIC DNA]</scope>
    <source>
        <strain evidence="10">JAX WOST 10</strain>
    </source>
</reference>
<feature type="region of interest" description="Disordered" evidence="8">
    <location>
        <begin position="462"/>
        <end position="495"/>
    </location>
</feature>
<evidence type="ECO:0000256" key="9">
    <source>
        <dbReference type="SAM" id="SignalP"/>
    </source>
</evidence>
<dbReference type="PANTHER" id="PTHR13234">
    <property type="entry name" value="GAMMA-INTERFERON INDUCIBLE LYSOSOMAL THIOL REDUCTASE GILT"/>
    <property type="match status" value="1"/>
</dbReference>
<keyword evidence="3 7" id="KW-0964">Secreted</keyword>
<keyword evidence="7" id="KW-0458">Lysosome</keyword>
<evidence type="ECO:0000256" key="4">
    <source>
        <dbReference type="ARBA" id="ARBA00022729"/>
    </source>
</evidence>
<comment type="caution">
    <text evidence="10">The sequence shown here is derived from an EMBL/GenBank/DDBJ whole genome shotgun (WGS) entry which is preliminary data.</text>
</comment>
<evidence type="ECO:0000256" key="7">
    <source>
        <dbReference type="RuleBase" id="RU369109"/>
    </source>
</evidence>
<keyword evidence="7" id="KW-0391">Immunity</keyword>
<comment type="function">
    <text evidence="6">Lysosomal thiol reductase that can reduce protein disulfide bonds. May facilitate the complete unfolding of proteins destined for lysosomal degradation. Plays an important role in antigen processing. Facilitates the generation of MHC class II-restricted epitodes from disulfide bond-containing antigen by the endocytic reduction of disulfide bonds. Also facilitates MHC class I-restricted recognition of exogenous antigens containing disulfide bonds by CD8+ T-cells or crosspresentation.</text>
</comment>
<feature type="signal peptide" evidence="9">
    <location>
        <begin position="1"/>
        <end position="23"/>
    </location>
</feature>
<dbReference type="GO" id="GO:0005576">
    <property type="term" value="C:extracellular region"/>
    <property type="evidence" value="ECO:0007669"/>
    <property type="project" value="UniProtKB-SubCell"/>
</dbReference>
<keyword evidence="7" id="KW-0560">Oxidoreductase</keyword>
<dbReference type="Proteomes" id="UP001333110">
    <property type="component" value="Unassembled WGS sequence"/>
</dbReference>
<dbReference type="InterPro" id="IPR004911">
    <property type="entry name" value="Interferon-induced_GILT"/>
</dbReference>
<keyword evidence="4 7" id="KW-0732">Signal</keyword>
<feature type="region of interest" description="Disordered" evidence="8">
    <location>
        <begin position="342"/>
        <end position="383"/>
    </location>
</feature>